<name>A0A2P2KMW8_RHIMU</name>
<dbReference type="AlphaFoldDB" id="A0A2P2KMW8"/>
<proteinExistence type="predicted"/>
<dbReference type="EMBL" id="GGEC01026563">
    <property type="protein sequence ID" value="MBX07047.1"/>
    <property type="molecule type" value="Transcribed_RNA"/>
</dbReference>
<protein>
    <submittedName>
        <fullName evidence="1">Uncharacterized protein</fullName>
    </submittedName>
</protein>
<evidence type="ECO:0000313" key="1">
    <source>
        <dbReference type="EMBL" id="MBX07047.1"/>
    </source>
</evidence>
<reference evidence="1" key="1">
    <citation type="submission" date="2018-02" db="EMBL/GenBank/DDBJ databases">
        <title>Rhizophora mucronata_Transcriptome.</title>
        <authorList>
            <person name="Meera S.P."/>
            <person name="Sreeshan A."/>
            <person name="Augustine A."/>
        </authorList>
    </citation>
    <scope>NUCLEOTIDE SEQUENCE</scope>
    <source>
        <tissue evidence="1">Leaf</tissue>
    </source>
</reference>
<organism evidence="1">
    <name type="scientific">Rhizophora mucronata</name>
    <name type="common">Asiatic mangrove</name>
    <dbReference type="NCBI Taxonomy" id="61149"/>
    <lineage>
        <taxon>Eukaryota</taxon>
        <taxon>Viridiplantae</taxon>
        <taxon>Streptophyta</taxon>
        <taxon>Embryophyta</taxon>
        <taxon>Tracheophyta</taxon>
        <taxon>Spermatophyta</taxon>
        <taxon>Magnoliopsida</taxon>
        <taxon>eudicotyledons</taxon>
        <taxon>Gunneridae</taxon>
        <taxon>Pentapetalae</taxon>
        <taxon>rosids</taxon>
        <taxon>fabids</taxon>
        <taxon>Malpighiales</taxon>
        <taxon>Rhizophoraceae</taxon>
        <taxon>Rhizophora</taxon>
    </lineage>
</organism>
<accession>A0A2P2KMW8</accession>
<sequence>MMFNYAFSKKIIYLVFGQFYCDSSSLILVW</sequence>